<reference evidence="1 2" key="1">
    <citation type="submission" date="2024-05" db="EMBL/GenBank/DDBJ databases">
        <authorList>
            <person name="Duchaud E."/>
        </authorList>
    </citation>
    <scope>NUCLEOTIDE SEQUENCE [LARGE SCALE GENOMIC DNA]</scope>
    <source>
        <strain evidence="1">Ena-SAMPLE-TAB-13-05-2024-13:56:06:370-140308</strain>
    </source>
</reference>
<keyword evidence="2" id="KW-1185">Reference proteome</keyword>
<comment type="caution">
    <text evidence="1">The sequence shown here is derived from an EMBL/GenBank/DDBJ whole genome shotgun (WGS) entry which is preliminary data.</text>
</comment>
<dbReference type="Proteomes" id="UP001497527">
    <property type="component" value="Unassembled WGS sequence"/>
</dbReference>
<evidence type="ECO:0000313" key="1">
    <source>
        <dbReference type="EMBL" id="CAL2101993.1"/>
    </source>
</evidence>
<keyword evidence="1" id="KW-0449">Lipoprotein</keyword>
<dbReference type="RefSeq" id="WP_348714704.1">
    <property type="nucleotide sequence ID" value="NZ_CAXJIO010000010.1"/>
</dbReference>
<sequence>MKQISKYIYAFIILIIVSACTEDFKDINTNPNGISQESISQQFNHIRTKFSPMFSNIIRVNPAWNYQLQHGLNSDVYSGYMAAPTPFAGNINNQTYSLVNGWNGFIWSDAYNGDQGNGVIPHARGVKEQIGLSDIDGGEKFIFLANIIKVMGMHRVSDVFGPIRYSKYDNYETTGEYDSQETAYKTFFAELDEAIAGLKQYEGNTQFVSMDLSNLNGDIAAWRAFANTLRLRLAIRVSKVDAALAKTEGEKALSSDAGFLSTELTVDMGGFVHPIATISGTWNDVCMSAEMEVILKGFNDGRIAKYFNAPADASLGDYKGVRMGIDITAKSQYASHSLLGDVVMAAERKVWFTVAEVYFLKAEAALRGWAGAGTAKDNYELGVKASFAQHGVSDVDTYLADNTSTPNDFVDALNAVNNVAYASDVKIAYNATGTNEEQLEQIITQKWIAMFPDGQEAWSEFRRTGYPRVFPVVVNNSGGDIDTNTQIRRINFVDSEKNTNAANVQQAVGFLKGPDNGGTRLWWDTGGSNF</sequence>
<dbReference type="InterPro" id="IPR024302">
    <property type="entry name" value="SusD-like"/>
</dbReference>
<dbReference type="SUPFAM" id="SSF48452">
    <property type="entry name" value="TPR-like"/>
    <property type="match status" value="1"/>
</dbReference>
<dbReference type="PROSITE" id="PS51257">
    <property type="entry name" value="PROKAR_LIPOPROTEIN"/>
    <property type="match status" value="1"/>
</dbReference>
<dbReference type="Gene3D" id="1.25.40.390">
    <property type="match status" value="1"/>
</dbReference>
<dbReference type="Pfam" id="PF12741">
    <property type="entry name" value="SusD-like"/>
    <property type="match status" value="1"/>
</dbReference>
<proteinExistence type="predicted"/>
<organism evidence="1 2">
    <name type="scientific">Tenacibaculum polynesiense</name>
    <dbReference type="NCBI Taxonomy" id="3137857"/>
    <lineage>
        <taxon>Bacteria</taxon>
        <taxon>Pseudomonadati</taxon>
        <taxon>Bacteroidota</taxon>
        <taxon>Flavobacteriia</taxon>
        <taxon>Flavobacteriales</taxon>
        <taxon>Flavobacteriaceae</taxon>
        <taxon>Tenacibaculum</taxon>
    </lineage>
</organism>
<evidence type="ECO:0000313" key="2">
    <source>
        <dbReference type="Proteomes" id="UP001497527"/>
    </source>
</evidence>
<dbReference type="EMBL" id="CAXJIO010000010">
    <property type="protein sequence ID" value="CAL2101993.1"/>
    <property type="molecule type" value="Genomic_DNA"/>
</dbReference>
<protein>
    <submittedName>
        <fullName evidence="1">Susd and RagB outer membrane lipoprotein</fullName>
    </submittedName>
</protein>
<dbReference type="InterPro" id="IPR011990">
    <property type="entry name" value="TPR-like_helical_dom_sf"/>
</dbReference>
<name>A0ABM9P9A0_9FLAO</name>
<accession>A0ABM9P9A0</accession>
<gene>
    <name evidence="1" type="ORF">T190423A01A_10556</name>
</gene>